<dbReference type="Gene3D" id="3.30.450.20">
    <property type="entry name" value="PAS domain"/>
    <property type="match status" value="2"/>
</dbReference>
<dbReference type="InterPro" id="IPR035965">
    <property type="entry name" value="PAS-like_dom_sf"/>
</dbReference>
<keyword evidence="3" id="KW-0597">Phosphoprotein</keyword>
<evidence type="ECO:0000256" key="1">
    <source>
        <dbReference type="ARBA" id="ARBA00000085"/>
    </source>
</evidence>
<evidence type="ECO:0000259" key="8">
    <source>
        <dbReference type="PROSITE" id="PS50112"/>
    </source>
</evidence>
<dbReference type="SUPFAM" id="SSF55785">
    <property type="entry name" value="PYP-like sensor domain (PAS domain)"/>
    <property type="match status" value="2"/>
</dbReference>
<dbReference type="CDD" id="cd00130">
    <property type="entry name" value="PAS"/>
    <property type="match status" value="1"/>
</dbReference>
<dbReference type="InterPro" id="IPR001610">
    <property type="entry name" value="PAC"/>
</dbReference>
<keyword evidence="6" id="KW-0902">Two-component regulatory system</keyword>
<dbReference type="Pfam" id="PF08447">
    <property type="entry name" value="PAS_3"/>
    <property type="match status" value="1"/>
</dbReference>
<proteinExistence type="predicted"/>
<dbReference type="PANTHER" id="PTHR43711">
    <property type="entry name" value="TWO-COMPONENT HISTIDINE KINASE"/>
    <property type="match status" value="1"/>
</dbReference>
<keyword evidence="11" id="KW-1185">Reference proteome</keyword>
<evidence type="ECO:0000256" key="3">
    <source>
        <dbReference type="ARBA" id="ARBA00022553"/>
    </source>
</evidence>
<evidence type="ECO:0000313" key="11">
    <source>
        <dbReference type="Proteomes" id="UP000252189"/>
    </source>
</evidence>
<feature type="domain" description="PAS" evidence="8">
    <location>
        <begin position="14"/>
        <end position="84"/>
    </location>
</feature>
<feature type="domain" description="PAC" evidence="9">
    <location>
        <begin position="220"/>
        <end position="270"/>
    </location>
</feature>
<dbReference type="SUPFAM" id="SSF55874">
    <property type="entry name" value="ATPase domain of HSP90 chaperone/DNA topoisomerase II/histidine kinase"/>
    <property type="match status" value="1"/>
</dbReference>
<dbReference type="InterPro" id="IPR000014">
    <property type="entry name" value="PAS"/>
</dbReference>
<keyword evidence="5" id="KW-0418">Kinase</keyword>
<comment type="catalytic activity">
    <reaction evidence="1">
        <text>ATP + protein L-histidine = ADP + protein N-phospho-L-histidine.</text>
        <dbReference type="EC" id="2.7.13.3"/>
    </reaction>
</comment>
<evidence type="ECO:0000256" key="6">
    <source>
        <dbReference type="ARBA" id="ARBA00023012"/>
    </source>
</evidence>
<evidence type="ECO:0000259" key="7">
    <source>
        <dbReference type="PROSITE" id="PS50109"/>
    </source>
</evidence>
<dbReference type="Proteomes" id="UP000252189">
    <property type="component" value="Unassembled WGS sequence"/>
</dbReference>
<dbReference type="SMART" id="SM00388">
    <property type="entry name" value="HisKA"/>
    <property type="match status" value="1"/>
</dbReference>
<dbReference type="PROSITE" id="PS50109">
    <property type="entry name" value="HIS_KIN"/>
    <property type="match status" value="1"/>
</dbReference>
<dbReference type="PANTHER" id="PTHR43711:SF1">
    <property type="entry name" value="HISTIDINE KINASE 1"/>
    <property type="match status" value="1"/>
</dbReference>
<dbReference type="CDD" id="cd00082">
    <property type="entry name" value="HisKA"/>
    <property type="match status" value="1"/>
</dbReference>
<dbReference type="Gene3D" id="3.30.565.10">
    <property type="entry name" value="Histidine kinase-like ATPase, C-terminal domain"/>
    <property type="match status" value="1"/>
</dbReference>
<sequence length="478" mass="53453">MDDETTPRERRERESEWYSTLVAEVDDLVTVVDADGILTYVSPAVTRVLGYEPDDLVGHEGYEFVHPEDRERNADALNAVLSDPSESETVEVRFRHADGSWRWIEATMRNRLDDDVIDGVLLSSRDITERKEYELEARALAEEYEALLNSVEDAIFLLDVEDGGDGVRFEFERLSPSYERQTGITTEEVQGRTPRDVFGEEQGSELEANYHRCVKAGEPISYQEELRVGDGARFWQTKLAPVVSAGDVTRLVGVTRNVTERVERERQLRQQNARLEEFASVISHDLRNPLNVAQGRATLLAEQAESDHLGPLLQALDRMEAIVEDTLTLARQGDIISETESVSLTDLVGRCWAAVHTDDATVEVVDEVTLQADPDRLRHVFENLFRNAVEHGGSDVTVRVGARDEEAIYVEDDGPGIPVEKREKVLEPGHSSARDGTGFGLTIVKRIVEAHGWELSVTDGTDGGARFEFETAKQGTFA</sequence>
<dbReference type="InterPro" id="IPR000700">
    <property type="entry name" value="PAS-assoc_C"/>
</dbReference>
<dbReference type="Pfam" id="PF08448">
    <property type="entry name" value="PAS_4"/>
    <property type="match status" value="1"/>
</dbReference>
<dbReference type="EC" id="2.7.13.3" evidence="2"/>
<comment type="caution">
    <text evidence="10">The sequence shown here is derived from an EMBL/GenBank/DDBJ whole genome shotgun (WGS) entry which is preliminary data.</text>
</comment>
<gene>
    <name evidence="10" type="ORF">DU504_01000</name>
</gene>
<dbReference type="PRINTS" id="PR00344">
    <property type="entry name" value="BCTRLSENSOR"/>
</dbReference>
<dbReference type="PROSITE" id="PS50112">
    <property type="entry name" value="PAS"/>
    <property type="match status" value="2"/>
</dbReference>
<dbReference type="RefSeq" id="WP_114447557.1">
    <property type="nucleotide sequence ID" value="NZ_QPHM01000001.1"/>
</dbReference>
<dbReference type="InterPro" id="IPR036097">
    <property type="entry name" value="HisK_dim/P_sf"/>
</dbReference>
<dbReference type="OrthoDB" id="8127at2157"/>
<dbReference type="PROSITE" id="PS50113">
    <property type="entry name" value="PAC"/>
    <property type="match status" value="2"/>
</dbReference>
<evidence type="ECO:0000256" key="5">
    <source>
        <dbReference type="ARBA" id="ARBA00022777"/>
    </source>
</evidence>
<evidence type="ECO:0000259" key="9">
    <source>
        <dbReference type="PROSITE" id="PS50113"/>
    </source>
</evidence>
<dbReference type="InterPro" id="IPR003594">
    <property type="entry name" value="HATPase_dom"/>
</dbReference>
<feature type="domain" description="Histidine kinase" evidence="7">
    <location>
        <begin position="281"/>
        <end position="475"/>
    </location>
</feature>
<name>A0A368N7H9_9EURY</name>
<dbReference type="AlphaFoldDB" id="A0A368N7H9"/>
<evidence type="ECO:0000256" key="4">
    <source>
        <dbReference type="ARBA" id="ARBA00022679"/>
    </source>
</evidence>
<dbReference type="InterPro" id="IPR005467">
    <property type="entry name" value="His_kinase_dom"/>
</dbReference>
<feature type="domain" description="PAS" evidence="8">
    <location>
        <begin position="140"/>
        <end position="217"/>
    </location>
</feature>
<accession>A0A368N7H9</accession>
<dbReference type="SMART" id="SM00387">
    <property type="entry name" value="HATPase_c"/>
    <property type="match status" value="1"/>
</dbReference>
<reference evidence="10 11" key="1">
    <citation type="submission" date="2018-07" db="EMBL/GenBank/DDBJ databases">
        <title>Genome sequences of Haloplanus salinus JCM 18368T.</title>
        <authorList>
            <person name="Kim Y.B."/>
            <person name="Roh S.W."/>
        </authorList>
    </citation>
    <scope>NUCLEOTIDE SEQUENCE [LARGE SCALE GENOMIC DNA]</scope>
    <source>
        <strain evidence="10 11">JCM 18368</strain>
    </source>
</reference>
<dbReference type="InterPro" id="IPR050736">
    <property type="entry name" value="Sensor_HK_Regulatory"/>
</dbReference>
<evidence type="ECO:0000313" key="10">
    <source>
        <dbReference type="EMBL" id="RCU46003.1"/>
    </source>
</evidence>
<dbReference type="GO" id="GO:0000155">
    <property type="term" value="F:phosphorelay sensor kinase activity"/>
    <property type="evidence" value="ECO:0007669"/>
    <property type="project" value="InterPro"/>
</dbReference>
<protein>
    <recommendedName>
        <fullName evidence="2">histidine kinase</fullName>
        <ecNumber evidence="2">2.7.13.3</ecNumber>
    </recommendedName>
</protein>
<dbReference type="CDD" id="cd00075">
    <property type="entry name" value="HATPase"/>
    <property type="match status" value="1"/>
</dbReference>
<dbReference type="InterPro" id="IPR036890">
    <property type="entry name" value="HATPase_C_sf"/>
</dbReference>
<dbReference type="InterPro" id="IPR003661">
    <property type="entry name" value="HisK_dim/P_dom"/>
</dbReference>
<dbReference type="EMBL" id="QPHM01000001">
    <property type="protein sequence ID" value="RCU46003.1"/>
    <property type="molecule type" value="Genomic_DNA"/>
</dbReference>
<dbReference type="InterPro" id="IPR004358">
    <property type="entry name" value="Sig_transdc_His_kin-like_C"/>
</dbReference>
<evidence type="ECO:0000256" key="2">
    <source>
        <dbReference type="ARBA" id="ARBA00012438"/>
    </source>
</evidence>
<feature type="domain" description="PAC" evidence="9">
    <location>
        <begin position="88"/>
        <end position="139"/>
    </location>
</feature>
<dbReference type="InterPro" id="IPR013656">
    <property type="entry name" value="PAS_4"/>
</dbReference>
<dbReference type="Pfam" id="PF00512">
    <property type="entry name" value="HisKA"/>
    <property type="match status" value="1"/>
</dbReference>
<dbReference type="Gene3D" id="1.10.287.130">
    <property type="match status" value="1"/>
</dbReference>
<dbReference type="SUPFAM" id="SSF47384">
    <property type="entry name" value="Homodimeric domain of signal transducing histidine kinase"/>
    <property type="match status" value="1"/>
</dbReference>
<dbReference type="InterPro" id="IPR013655">
    <property type="entry name" value="PAS_fold_3"/>
</dbReference>
<keyword evidence="4" id="KW-0808">Transferase</keyword>
<dbReference type="Pfam" id="PF02518">
    <property type="entry name" value="HATPase_c"/>
    <property type="match status" value="1"/>
</dbReference>
<dbReference type="SMART" id="SM00091">
    <property type="entry name" value="PAS"/>
    <property type="match status" value="2"/>
</dbReference>
<dbReference type="NCBIfam" id="TIGR00229">
    <property type="entry name" value="sensory_box"/>
    <property type="match status" value="2"/>
</dbReference>
<organism evidence="10 11">
    <name type="scientific">Haloplanus salinus</name>
    <dbReference type="NCBI Taxonomy" id="1126245"/>
    <lineage>
        <taxon>Archaea</taxon>
        <taxon>Methanobacteriati</taxon>
        <taxon>Methanobacteriota</taxon>
        <taxon>Stenosarchaea group</taxon>
        <taxon>Halobacteria</taxon>
        <taxon>Halobacteriales</taxon>
        <taxon>Haloferacaceae</taxon>
        <taxon>Haloplanus</taxon>
    </lineage>
</organism>
<dbReference type="SMART" id="SM00086">
    <property type="entry name" value="PAC"/>
    <property type="match status" value="2"/>
</dbReference>